<keyword evidence="7" id="KW-1185">Reference proteome</keyword>
<dbReference type="PANTHER" id="PTHR12151:SF25">
    <property type="entry name" value="LINALOOL DEHYDRATASE_ISOMERASE DOMAIN-CONTAINING PROTEIN"/>
    <property type="match status" value="1"/>
</dbReference>
<evidence type="ECO:0000256" key="3">
    <source>
        <dbReference type="PIRSR" id="PIRSR603782-1"/>
    </source>
</evidence>
<accession>V4RP57</accession>
<reference evidence="6 7" key="1">
    <citation type="journal article" date="2014" name="Genome Announc.">
        <title>Draft Genome Sequence of Lutibaculum baratangense Strain AMV1T, Isolated from a Mud Volcano in Andamans, India.</title>
        <authorList>
            <person name="Singh A."/>
            <person name="Sreenivas A."/>
            <person name="Sathyanarayana Reddy G."/>
            <person name="Pinnaka A.K."/>
            <person name="Shivaji S."/>
        </authorList>
    </citation>
    <scope>NUCLEOTIDE SEQUENCE [LARGE SCALE GENOMIC DNA]</scope>
    <source>
        <strain evidence="6 7">AMV1</strain>
    </source>
</reference>
<dbReference type="Pfam" id="PF02630">
    <property type="entry name" value="SCO1-SenC"/>
    <property type="match status" value="1"/>
</dbReference>
<evidence type="ECO:0000313" key="7">
    <source>
        <dbReference type="Proteomes" id="UP000017819"/>
    </source>
</evidence>
<dbReference type="STRING" id="631454.N177_0364"/>
<feature type="binding site" evidence="3">
    <location>
        <position position="80"/>
    </location>
    <ligand>
        <name>Cu cation</name>
        <dbReference type="ChEBI" id="CHEBI:23378"/>
    </ligand>
</feature>
<feature type="binding site" evidence="3">
    <location>
        <position position="76"/>
    </location>
    <ligand>
        <name>Cu cation</name>
        <dbReference type="ChEBI" id="CHEBI:23378"/>
    </ligand>
</feature>
<dbReference type="FunFam" id="3.40.30.10:FF:000013">
    <property type="entry name" value="Blast:Protein SCO1 homolog, mitochondrial"/>
    <property type="match status" value="1"/>
</dbReference>
<dbReference type="Proteomes" id="UP000017819">
    <property type="component" value="Unassembled WGS sequence"/>
</dbReference>
<feature type="binding site" evidence="3">
    <location>
        <position position="164"/>
    </location>
    <ligand>
        <name>Cu cation</name>
        <dbReference type="ChEBI" id="CHEBI:23378"/>
    </ligand>
</feature>
<proteinExistence type="inferred from homology"/>
<dbReference type="GO" id="GO:0046872">
    <property type="term" value="F:metal ion binding"/>
    <property type="evidence" value="ECO:0007669"/>
    <property type="project" value="UniProtKB-KW"/>
</dbReference>
<dbReference type="Gene3D" id="3.40.30.10">
    <property type="entry name" value="Glutaredoxin"/>
    <property type="match status" value="1"/>
</dbReference>
<dbReference type="OrthoDB" id="9790194at2"/>
<dbReference type="eggNOG" id="COG1999">
    <property type="taxonomic scope" value="Bacteria"/>
</dbReference>
<gene>
    <name evidence="6" type="ORF">N177_0364</name>
</gene>
<evidence type="ECO:0000256" key="2">
    <source>
        <dbReference type="ARBA" id="ARBA00023008"/>
    </source>
</evidence>
<dbReference type="InterPro" id="IPR013766">
    <property type="entry name" value="Thioredoxin_domain"/>
</dbReference>
<keyword evidence="4" id="KW-1015">Disulfide bond</keyword>
<dbReference type="AlphaFoldDB" id="V4RP57"/>
<evidence type="ECO:0000259" key="5">
    <source>
        <dbReference type="PROSITE" id="PS51352"/>
    </source>
</evidence>
<feature type="disulfide bond" description="Redox-active" evidence="4">
    <location>
        <begin position="76"/>
        <end position="80"/>
    </location>
</feature>
<protein>
    <submittedName>
        <fullName evidence="6">Cytochrome oxidase biogenesis protein Sco1/SenC/PrrC, putative copper metallochaperone</fullName>
    </submittedName>
</protein>
<dbReference type="PROSITE" id="PS51352">
    <property type="entry name" value="THIOREDOXIN_2"/>
    <property type="match status" value="1"/>
</dbReference>
<dbReference type="InterPro" id="IPR036249">
    <property type="entry name" value="Thioredoxin-like_sf"/>
</dbReference>
<dbReference type="SUPFAM" id="SSF52833">
    <property type="entry name" value="Thioredoxin-like"/>
    <property type="match status" value="1"/>
</dbReference>
<evidence type="ECO:0000256" key="4">
    <source>
        <dbReference type="PIRSR" id="PIRSR603782-2"/>
    </source>
</evidence>
<keyword evidence="3" id="KW-0479">Metal-binding</keyword>
<sequence length="199" mass="22021">MRMIRWTAWILVVLFVGATIALYASDAFRTQVAEVSGSGRAAVGGEFTMVNDDGETVTQEAFLGRPTVYFFGFTHCPDVCPTALFELSNRMEELGADADRMNAVFVTVDPERDTPEELHRYLQAFDPRITGLSGSPEQVKDMMQKWRVYAAKVPTESGDYTMDHTATLYLMDANGEFVGTIAPGESDETALGKLRRLVS</sequence>
<comment type="similarity">
    <text evidence="1">Belongs to the SCO1/2 family.</text>
</comment>
<dbReference type="CDD" id="cd02968">
    <property type="entry name" value="SCO"/>
    <property type="match status" value="1"/>
</dbReference>
<dbReference type="EMBL" id="AWXZ01000011">
    <property type="protein sequence ID" value="ESR27054.1"/>
    <property type="molecule type" value="Genomic_DNA"/>
</dbReference>
<name>V4RP57_9HYPH</name>
<organism evidence="6 7">
    <name type="scientific">Lutibaculum baratangense AMV1</name>
    <dbReference type="NCBI Taxonomy" id="631454"/>
    <lineage>
        <taxon>Bacteria</taxon>
        <taxon>Pseudomonadati</taxon>
        <taxon>Pseudomonadota</taxon>
        <taxon>Alphaproteobacteria</taxon>
        <taxon>Hyphomicrobiales</taxon>
        <taxon>Tepidamorphaceae</taxon>
        <taxon>Lutibaculum</taxon>
    </lineage>
</organism>
<dbReference type="InterPro" id="IPR003782">
    <property type="entry name" value="SCO1/SenC"/>
</dbReference>
<dbReference type="PATRIC" id="fig|631454.5.peg.357"/>
<dbReference type="RefSeq" id="WP_023430516.1">
    <property type="nucleotide sequence ID" value="NZ_AWXZ01000011.1"/>
</dbReference>
<evidence type="ECO:0000313" key="6">
    <source>
        <dbReference type="EMBL" id="ESR27054.1"/>
    </source>
</evidence>
<dbReference type="PANTHER" id="PTHR12151">
    <property type="entry name" value="ELECTRON TRANSPORT PROTIN SCO1/SENC FAMILY MEMBER"/>
    <property type="match status" value="1"/>
</dbReference>
<feature type="domain" description="Thioredoxin" evidence="5">
    <location>
        <begin position="38"/>
        <end position="199"/>
    </location>
</feature>
<comment type="caution">
    <text evidence="6">The sequence shown here is derived from an EMBL/GenBank/DDBJ whole genome shotgun (WGS) entry which is preliminary data.</text>
</comment>
<evidence type="ECO:0000256" key="1">
    <source>
        <dbReference type="ARBA" id="ARBA00010996"/>
    </source>
</evidence>
<keyword evidence="2 3" id="KW-0186">Copper</keyword>